<dbReference type="AlphaFoldDB" id="A0A7T8GSD9"/>
<accession>A0A7T8GSD9</accession>
<dbReference type="GO" id="GO:0005524">
    <property type="term" value="F:ATP binding"/>
    <property type="evidence" value="ECO:0007669"/>
    <property type="project" value="UniProtKB-KW"/>
</dbReference>
<keyword evidence="4" id="KW-0346">Stress response</keyword>
<evidence type="ECO:0000313" key="4">
    <source>
        <dbReference type="EMBL" id="QQP36944.1"/>
    </source>
</evidence>
<dbReference type="OrthoDB" id="29851at2759"/>
<dbReference type="InterPro" id="IPR013126">
    <property type="entry name" value="Hsp_70_fam"/>
</dbReference>
<organism evidence="4 5">
    <name type="scientific">Caligus rogercresseyi</name>
    <name type="common">Sea louse</name>
    <dbReference type="NCBI Taxonomy" id="217165"/>
    <lineage>
        <taxon>Eukaryota</taxon>
        <taxon>Metazoa</taxon>
        <taxon>Ecdysozoa</taxon>
        <taxon>Arthropoda</taxon>
        <taxon>Crustacea</taxon>
        <taxon>Multicrustacea</taxon>
        <taxon>Hexanauplia</taxon>
        <taxon>Copepoda</taxon>
        <taxon>Siphonostomatoida</taxon>
        <taxon>Caligidae</taxon>
        <taxon>Caligus</taxon>
    </lineage>
</organism>
<reference evidence="5" key="1">
    <citation type="submission" date="2021-01" db="EMBL/GenBank/DDBJ databases">
        <title>Caligus Genome Assembly.</title>
        <authorList>
            <person name="Gallardo-Escarate C."/>
        </authorList>
    </citation>
    <scope>NUCLEOTIDE SEQUENCE [LARGE SCALE GENOMIC DNA]</scope>
</reference>
<dbReference type="InterPro" id="IPR043129">
    <property type="entry name" value="ATPase_NBD"/>
</dbReference>
<proteinExistence type="inferred from homology"/>
<dbReference type="Gene3D" id="3.30.420.40">
    <property type="match status" value="1"/>
</dbReference>
<evidence type="ECO:0000256" key="3">
    <source>
        <dbReference type="ARBA" id="ARBA00022840"/>
    </source>
</evidence>
<evidence type="ECO:0000313" key="5">
    <source>
        <dbReference type="Proteomes" id="UP000595437"/>
    </source>
</evidence>
<sequence>MRVDSAFGIHDGRSYVVANDDGDRTTPAAITYLNGGSEVVVGLASKNSRFRSAKSTVQRNKRLFFES</sequence>
<protein>
    <submittedName>
        <fullName evidence="4">Heat shock 70 kDa protein 14</fullName>
    </submittedName>
</protein>
<keyword evidence="2" id="KW-0547">Nucleotide-binding</keyword>
<dbReference type="Pfam" id="PF00012">
    <property type="entry name" value="HSP70"/>
    <property type="match status" value="1"/>
</dbReference>
<name>A0A7T8GSD9_CALRO</name>
<keyword evidence="5" id="KW-1185">Reference proteome</keyword>
<dbReference type="GO" id="GO:0140662">
    <property type="term" value="F:ATP-dependent protein folding chaperone"/>
    <property type="evidence" value="ECO:0007669"/>
    <property type="project" value="InterPro"/>
</dbReference>
<comment type="similarity">
    <text evidence="1">Belongs to the heat shock protein 70 family.</text>
</comment>
<dbReference type="EMBL" id="CP045905">
    <property type="protein sequence ID" value="QQP36944.1"/>
    <property type="molecule type" value="Genomic_DNA"/>
</dbReference>
<dbReference type="Proteomes" id="UP000595437">
    <property type="component" value="Chromosome 16"/>
</dbReference>
<evidence type="ECO:0000256" key="2">
    <source>
        <dbReference type="ARBA" id="ARBA00022741"/>
    </source>
</evidence>
<dbReference type="SUPFAM" id="SSF53067">
    <property type="entry name" value="Actin-like ATPase domain"/>
    <property type="match status" value="1"/>
</dbReference>
<gene>
    <name evidence="4" type="ORF">FKW44_022195</name>
</gene>
<evidence type="ECO:0000256" key="1">
    <source>
        <dbReference type="ARBA" id="ARBA00007381"/>
    </source>
</evidence>
<keyword evidence="3" id="KW-0067">ATP-binding</keyword>
<feature type="non-terminal residue" evidence="4">
    <location>
        <position position="1"/>
    </location>
</feature>